<keyword evidence="16" id="KW-1185">Reference proteome</keyword>
<evidence type="ECO:0000256" key="4">
    <source>
        <dbReference type="ARBA" id="ARBA00034698"/>
    </source>
</evidence>
<accession>A0AA35WR06</accession>
<evidence type="ECO:0000256" key="10">
    <source>
        <dbReference type="ARBA" id="ARBA00042565"/>
    </source>
</evidence>
<evidence type="ECO:0000256" key="13">
    <source>
        <dbReference type="ARBA" id="ARBA00049550"/>
    </source>
</evidence>
<dbReference type="GO" id="GO:0003858">
    <property type="term" value="F:3-hydroxybutyrate dehydrogenase activity"/>
    <property type="evidence" value="ECO:0007669"/>
    <property type="project" value="UniProtKB-EC"/>
</dbReference>
<sequence>MGRLDGKVALISGGARGQGAVEARMFTSEGACVVFGDILDDEGRRVEAEIRELGGQATYVHLDVTSESDWQAAVAAAVAEYGKLNVLVNNAGIVLGRSIEEMTVEEWDRLFDVNAKGVFLGTKASLPALREAGGGSIVNISSTAGLVGNDYNLAGYSSTKGAVRLFTKSTAIQHAAEGIRCNSVHPGPIDTPMLQESRANRGSGLSDEEQRQRVPLGRIGRPEDIAYAVVYLASDEASFVTGSEVVVDGGRTAM</sequence>
<dbReference type="Gene3D" id="3.40.50.720">
    <property type="entry name" value="NAD(P)-binding Rossmann-like Domain"/>
    <property type="match status" value="1"/>
</dbReference>
<evidence type="ECO:0000256" key="11">
    <source>
        <dbReference type="ARBA" id="ARBA00043083"/>
    </source>
</evidence>
<evidence type="ECO:0000256" key="8">
    <source>
        <dbReference type="ARBA" id="ARBA00041727"/>
    </source>
</evidence>
<evidence type="ECO:0000256" key="7">
    <source>
        <dbReference type="ARBA" id="ARBA00039194"/>
    </source>
</evidence>
<dbReference type="InterPro" id="IPR036291">
    <property type="entry name" value="NAD(P)-bd_dom_sf"/>
</dbReference>
<feature type="region of interest" description="Disordered" evidence="14">
    <location>
        <begin position="183"/>
        <end position="215"/>
    </location>
</feature>
<comment type="catalytic activity">
    <reaction evidence="13">
        <text>(R)-3-hydroxybutanoate + NAD(+) = acetoacetate + NADH + H(+)</text>
        <dbReference type="Rhea" id="RHEA:20521"/>
        <dbReference type="ChEBI" id="CHEBI:10983"/>
        <dbReference type="ChEBI" id="CHEBI:13705"/>
        <dbReference type="ChEBI" id="CHEBI:15378"/>
        <dbReference type="ChEBI" id="CHEBI:57540"/>
        <dbReference type="ChEBI" id="CHEBI:57945"/>
        <dbReference type="EC" id="1.1.1.30"/>
    </reaction>
</comment>
<evidence type="ECO:0000313" key="16">
    <source>
        <dbReference type="Proteomes" id="UP001174909"/>
    </source>
</evidence>
<dbReference type="Proteomes" id="UP001174909">
    <property type="component" value="Unassembled WGS sequence"/>
</dbReference>
<dbReference type="PRINTS" id="PR00081">
    <property type="entry name" value="GDHRDH"/>
</dbReference>
<dbReference type="GO" id="GO:0016617">
    <property type="term" value="F:4-oxoproline reductase activity"/>
    <property type="evidence" value="ECO:0007669"/>
    <property type="project" value="UniProtKB-EC"/>
</dbReference>
<proteinExistence type="inferred from homology"/>
<evidence type="ECO:0000313" key="15">
    <source>
        <dbReference type="EMBL" id="CAI8030638.1"/>
    </source>
</evidence>
<comment type="caution">
    <text evidence="15">The sequence shown here is derived from an EMBL/GenBank/DDBJ whole genome shotgun (WGS) entry which is preliminary data.</text>
</comment>
<dbReference type="EC" id="1.1.1.104" evidence="5"/>
<dbReference type="SUPFAM" id="SSF51735">
    <property type="entry name" value="NAD(P)-binding Rossmann-fold domains"/>
    <property type="match status" value="1"/>
</dbReference>
<evidence type="ECO:0000256" key="1">
    <source>
        <dbReference type="ARBA" id="ARBA00004924"/>
    </source>
</evidence>
<dbReference type="EC" id="1.1.1.30" evidence="6"/>
<dbReference type="AlphaFoldDB" id="A0AA35WR06"/>
<dbReference type="InterPro" id="IPR002347">
    <property type="entry name" value="SDR_fam"/>
</dbReference>
<evidence type="ECO:0000256" key="12">
    <source>
        <dbReference type="ARBA" id="ARBA00043199"/>
    </source>
</evidence>
<evidence type="ECO:0000256" key="14">
    <source>
        <dbReference type="SAM" id="MobiDB-lite"/>
    </source>
</evidence>
<evidence type="ECO:0000256" key="6">
    <source>
        <dbReference type="ARBA" id="ARBA00038959"/>
    </source>
</evidence>
<gene>
    <name evidence="15" type="ORF">GBAR_LOCUS17366</name>
</gene>
<dbReference type="NCBIfam" id="NF005559">
    <property type="entry name" value="PRK07231.1"/>
    <property type="match status" value="1"/>
</dbReference>
<evidence type="ECO:0000256" key="2">
    <source>
        <dbReference type="ARBA" id="ARBA00006484"/>
    </source>
</evidence>
<evidence type="ECO:0000256" key="5">
    <source>
        <dbReference type="ARBA" id="ARBA00038956"/>
    </source>
</evidence>
<keyword evidence="3" id="KW-0560">Oxidoreductase</keyword>
<dbReference type="InterPro" id="IPR051122">
    <property type="entry name" value="SDR_DHRS6-like"/>
</dbReference>
<comment type="similarity">
    <text evidence="2">Belongs to the short-chain dehydrogenases/reductases (SDR) family.</text>
</comment>
<dbReference type="PANTHER" id="PTHR43477:SF1">
    <property type="entry name" value="DIHYDROANTICAPSIN 7-DEHYDROGENASE"/>
    <property type="match status" value="1"/>
</dbReference>
<comment type="pathway">
    <text evidence="4">Amino-acid metabolism.</text>
</comment>
<comment type="pathway">
    <text evidence="1">Siderophore biosynthesis.</text>
</comment>
<organism evidence="15 16">
    <name type="scientific">Geodia barretti</name>
    <name type="common">Barrett's horny sponge</name>
    <dbReference type="NCBI Taxonomy" id="519541"/>
    <lineage>
        <taxon>Eukaryota</taxon>
        <taxon>Metazoa</taxon>
        <taxon>Porifera</taxon>
        <taxon>Demospongiae</taxon>
        <taxon>Heteroscleromorpha</taxon>
        <taxon>Tetractinellida</taxon>
        <taxon>Astrophorina</taxon>
        <taxon>Geodiidae</taxon>
        <taxon>Geodia</taxon>
    </lineage>
</organism>
<dbReference type="PRINTS" id="PR00080">
    <property type="entry name" value="SDRFAMILY"/>
</dbReference>
<name>A0AA35WR06_GEOBA</name>
<dbReference type="EMBL" id="CASHTH010002488">
    <property type="protein sequence ID" value="CAI8030638.1"/>
    <property type="molecule type" value="Genomic_DNA"/>
</dbReference>
<protein>
    <recommendedName>
        <fullName evidence="7">Dehydrogenase/reductase SDR family member 6</fullName>
        <ecNumber evidence="5">1.1.1.104</ecNumber>
        <ecNumber evidence="6">1.1.1.30</ecNumber>
    </recommendedName>
    <alternativeName>
        <fullName evidence="11">(R)-beta-hydroxybutyrate dehydrogenase</fullName>
    </alternativeName>
    <alternativeName>
        <fullName evidence="9">3-hydroxybutyrate dehydrogenase type 2</fullName>
    </alternativeName>
    <alternativeName>
        <fullName evidence="12">4-oxo-L-proline reductase</fullName>
    </alternativeName>
    <alternativeName>
        <fullName evidence="10">Oxidoreductase UCPA</fullName>
    </alternativeName>
    <alternativeName>
        <fullName evidence="8">Short chain dehydrogenase/reductase family 15C member 1</fullName>
    </alternativeName>
</protein>
<evidence type="ECO:0000256" key="3">
    <source>
        <dbReference type="ARBA" id="ARBA00023002"/>
    </source>
</evidence>
<reference evidence="15" key="1">
    <citation type="submission" date="2023-03" db="EMBL/GenBank/DDBJ databases">
        <authorList>
            <person name="Steffen K."/>
            <person name="Cardenas P."/>
        </authorList>
    </citation>
    <scope>NUCLEOTIDE SEQUENCE</scope>
</reference>
<dbReference type="FunFam" id="3.40.50.720:FF:000084">
    <property type="entry name" value="Short-chain dehydrogenase reductase"/>
    <property type="match status" value="1"/>
</dbReference>
<dbReference type="Pfam" id="PF13561">
    <property type="entry name" value="adh_short_C2"/>
    <property type="match status" value="1"/>
</dbReference>
<dbReference type="PANTHER" id="PTHR43477">
    <property type="entry name" value="DIHYDROANTICAPSIN 7-DEHYDROGENASE"/>
    <property type="match status" value="1"/>
</dbReference>
<evidence type="ECO:0000256" key="9">
    <source>
        <dbReference type="ARBA" id="ARBA00042309"/>
    </source>
</evidence>